<protein>
    <recommendedName>
        <fullName evidence="2">PepSY domain-containing protein</fullName>
    </recommendedName>
</protein>
<accession>A0A246IZA3</accession>
<dbReference type="RefSeq" id="WP_088386984.1">
    <property type="nucleotide sequence ID" value="NZ_NIOF01000012.1"/>
</dbReference>
<gene>
    <name evidence="3" type="ORF">CDN99_21615</name>
</gene>
<dbReference type="OrthoDB" id="9180865at2"/>
<sequence length="106" mass="11856">MTSTHRLLSLLVLSAASFAASAHGDVACPNEPKAEWRPQMELQRKLVDQGWRVRQVKTFATCYEVYGFDNKGERVEAFFNPKTFERIEPRAESSAPAATASQPAKK</sequence>
<dbReference type="AlphaFoldDB" id="A0A246IZA3"/>
<keyword evidence="1" id="KW-0732">Signal</keyword>
<comment type="caution">
    <text evidence="3">The sequence shown here is derived from an EMBL/GenBank/DDBJ whole genome shotgun (WGS) entry which is preliminary data.</text>
</comment>
<keyword evidence="4" id="KW-1185">Reference proteome</keyword>
<evidence type="ECO:0000259" key="2">
    <source>
        <dbReference type="Pfam" id="PF13670"/>
    </source>
</evidence>
<evidence type="ECO:0000256" key="1">
    <source>
        <dbReference type="SAM" id="SignalP"/>
    </source>
</evidence>
<organism evidence="3 4">
    <name type="scientific">Roseateles aquatilis</name>
    <dbReference type="NCBI Taxonomy" id="431061"/>
    <lineage>
        <taxon>Bacteria</taxon>
        <taxon>Pseudomonadati</taxon>
        <taxon>Pseudomonadota</taxon>
        <taxon>Betaproteobacteria</taxon>
        <taxon>Burkholderiales</taxon>
        <taxon>Sphaerotilaceae</taxon>
        <taxon>Roseateles</taxon>
    </lineage>
</organism>
<evidence type="ECO:0000313" key="3">
    <source>
        <dbReference type="EMBL" id="OWQ85681.1"/>
    </source>
</evidence>
<feature type="chain" id="PRO_5012241723" description="PepSY domain-containing protein" evidence="1">
    <location>
        <begin position="23"/>
        <end position="106"/>
    </location>
</feature>
<feature type="domain" description="PepSY" evidence="2">
    <location>
        <begin position="9"/>
        <end position="88"/>
    </location>
</feature>
<dbReference type="Proteomes" id="UP000197468">
    <property type="component" value="Unassembled WGS sequence"/>
</dbReference>
<dbReference type="EMBL" id="NIOF01000012">
    <property type="protein sequence ID" value="OWQ85681.1"/>
    <property type="molecule type" value="Genomic_DNA"/>
</dbReference>
<reference evidence="3 4" key="1">
    <citation type="journal article" date="2008" name="Int. J. Syst. Evol. Microbiol.">
        <title>Description of Roseateles aquatilis sp. nov. and Roseateles terrae sp. nov., in the class Betaproteobacteria, and emended description of the genus Roseateles.</title>
        <authorList>
            <person name="Gomila M."/>
            <person name="Bowien B."/>
            <person name="Falsen E."/>
            <person name="Moore E.R."/>
            <person name="Lalucat J."/>
        </authorList>
    </citation>
    <scope>NUCLEOTIDE SEQUENCE [LARGE SCALE GENOMIC DNA]</scope>
    <source>
        <strain evidence="3 4">CCUG 48205</strain>
    </source>
</reference>
<proteinExistence type="predicted"/>
<dbReference type="Pfam" id="PF13670">
    <property type="entry name" value="PepSY_2"/>
    <property type="match status" value="1"/>
</dbReference>
<feature type="signal peptide" evidence="1">
    <location>
        <begin position="1"/>
        <end position="22"/>
    </location>
</feature>
<evidence type="ECO:0000313" key="4">
    <source>
        <dbReference type="Proteomes" id="UP000197468"/>
    </source>
</evidence>
<name>A0A246IZA3_9BURK</name>
<dbReference type="InterPro" id="IPR025711">
    <property type="entry name" value="PepSY"/>
</dbReference>